<proteinExistence type="predicted"/>
<dbReference type="KEGG" id="pazo:AYR47_19780"/>
<evidence type="ECO:0000313" key="2">
    <source>
        <dbReference type="Proteomes" id="UP000070516"/>
    </source>
</evidence>
<reference evidence="1 2" key="1">
    <citation type="submission" date="2016-02" db="EMBL/GenBank/DDBJ databases">
        <title>Complete genome sequence of Pseudomonas azotoformans S4.</title>
        <authorList>
            <person name="Fang Y."/>
            <person name="Wu L."/>
            <person name="Feng G."/>
        </authorList>
    </citation>
    <scope>NUCLEOTIDE SEQUENCE [LARGE SCALE GENOMIC DNA]</scope>
    <source>
        <strain evidence="1 2">S4</strain>
    </source>
</reference>
<dbReference type="AlphaFoldDB" id="A0A127I0X5"/>
<protein>
    <submittedName>
        <fullName evidence="1">Uncharacterized protein</fullName>
    </submittedName>
</protein>
<organism evidence="1 2">
    <name type="scientific">Pseudomonas azotoformans</name>
    <dbReference type="NCBI Taxonomy" id="47878"/>
    <lineage>
        <taxon>Bacteria</taxon>
        <taxon>Pseudomonadati</taxon>
        <taxon>Pseudomonadota</taxon>
        <taxon>Gammaproteobacteria</taxon>
        <taxon>Pseudomonadales</taxon>
        <taxon>Pseudomonadaceae</taxon>
        <taxon>Pseudomonas</taxon>
    </lineage>
</organism>
<sequence length="67" mass="7405">MRCLQLGFKCLGQFTRLDMAAAKAFDSAAEHFTDMEKVFAGRYDLVKNRIRVPVEAAQAVVLSLALA</sequence>
<name>A0A127I0X5_PSEAZ</name>
<dbReference type="Proteomes" id="UP000070516">
    <property type="component" value="Chromosome"/>
</dbReference>
<dbReference type="EMBL" id="CP014546">
    <property type="protein sequence ID" value="AMN80416.1"/>
    <property type="molecule type" value="Genomic_DNA"/>
</dbReference>
<accession>A0A127I0X5</accession>
<gene>
    <name evidence="1" type="ORF">AYR47_19780</name>
</gene>
<evidence type="ECO:0000313" key="1">
    <source>
        <dbReference type="EMBL" id="AMN80416.1"/>
    </source>
</evidence>